<name>A0ABS9BKD8_9BACT</name>
<dbReference type="Gene3D" id="3.30.530.20">
    <property type="match status" value="1"/>
</dbReference>
<dbReference type="CDD" id="cd06588">
    <property type="entry name" value="PhnB_like"/>
    <property type="match status" value="1"/>
</dbReference>
<evidence type="ECO:0000313" key="4">
    <source>
        <dbReference type="EMBL" id="MCF1715091.1"/>
    </source>
</evidence>
<evidence type="ECO:0000313" key="5">
    <source>
        <dbReference type="Proteomes" id="UP001200145"/>
    </source>
</evidence>
<gene>
    <name evidence="4" type="ORF">L0U88_10685</name>
</gene>
<dbReference type="Pfam" id="PF06983">
    <property type="entry name" value="3-dmu-9_3-mt"/>
    <property type="match status" value="1"/>
</dbReference>
<dbReference type="PANTHER" id="PTHR33990">
    <property type="entry name" value="PROTEIN YJDN-RELATED"/>
    <property type="match status" value="1"/>
</dbReference>
<accession>A0ABS9BKD8</accession>
<keyword evidence="5" id="KW-1185">Reference proteome</keyword>
<proteinExistence type="inferred from homology"/>
<dbReference type="Gene3D" id="3.10.180.10">
    <property type="entry name" value="2,3-Dihydroxybiphenyl 1,2-Dioxygenase, domain 1"/>
    <property type="match status" value="1"/>
</dbReference>
<evidence type="ECO:0000259" key="3">
    <source>
        <dbReference type="Pfam" id="PF08327"/>
    </source>
</evidence>
<dbReference type="EMBL" id="JAKEVY010000002">
    <property type="protein sequence ID" value="MCF1715091.1"/>
    <property type="molecule type" value="Genomic_DNA"/>
</dbReference>
<dbReference type="SUPFAM" id="SSF54593">
    <property type="entry name" value="Glyoxalase/Bleomycin resistance protein/Dihydroxybiphenyl dioxygenase"/>
    <property type="match status" value="1"/>
</dbReference>
<dbReference type="PANTHER" id="PTHR33990:SF1">
    <property type="entry name" value="PROTEIN YJDN"/>
    <property type="match status" value="1"/>
</dbReference>
<dbReference type="Proteomes" id="UP001200145">
    <property type="component" value="Unassembled WGS sequence"/>
</dbReference>
<reference evidence="4 5" key="1">
    <citation type="submission" date="2022-01" db="EMBL/GenBank/DDBJ databases">
        <title>Flavihumibacter sp. nov., isolated from sediment of a river.</title>
        <authorList>
            <person name="Liu H."/>
        </authorList>
    </citation>
    <scope>NUCLEOTIDE SEQUENCE [LARGE SCALE GENOMIC DNA]</scope>
    <source>
        <strain evidence="4 5">RY-1</strain>
    </source>
</reference>
<feature type="domain" description="Activator of Hsp90 ATPase homologue 1/2-like C-terminal" evidence="3">
    <location>
        <begin position="25"/>
        <end position="162"/>
    </location>
</feature>
<dbReference type="InterPro" id="IPR029068">
    <property type="entry name" value="Glyas_Bleomycin-R_OHBP_Dase"/>
</dbReference>
<sequence length="327" mass="38071">MNKTILFEFRTDKENKRIHVERSFDAAVDLVWAAWTEAEILDQWWAPKPWQAVTQSMNFREGGRWFYYMQGPDGEKHWSLFDFEKIIPLKHFSGMDAFCNEQGIINETQPRVQWSNDFEPAEEQTLVRIQLQFEKLEDLETIIQMGFKEGFTAGLENLDQYIAAQFYLRKKNRTDSRARVSTYLNFAGNTDQAFYFYRDVFQSEFINGIQRFGDLPADSSHPPVAENIKNMVLHVELPILGGHILMGTDAPKEMGFTLSEGNNMHIQLEPESRTEADRIFKALSEGGVIEMPMQDMFFGAYFGSFTDKFGINWMIHVNNQKQPTHEK</sequence>
<organism evidence="4 5">
    <name type="scientific">Flavihumibacter fluminis</name>
    <dbReference type="NCBI Taxonomy" id="2909236"/>
    <lineage>
        <taxon>Bacteria</taxon>
        <taxon>Pseudomonadati</taxon>
        <taxon>Bacteroidota</taxon>
        <taxon>Chitinophagia</taxon>
        <taxon>Chitinophagales</taxon>
        <taxon>Chitinophagaceae</taxon>
        <taxon>Flavihumibacter</taxon>
    </lineage>
</organism>
<dbReference type="CDD" id="cd07814">
    <property type="entry name" value="SRPBCC_CalC_Aha1-like"/>
    <property type="match status" value="1"/>
</dbReference>
<dbReference type="RefSeq" id="WP_234866041.1">
    <property type="nucleotide sequence ID" value="NZ_JAKEVY010000002.1"/>
</dbReference>
<protein>
    <submittedName>
        <fullName evidence="4">SRPBCC domain-containing protein</fullName>
    </submittedName>
</protein>
<evidence type="ECO:0000259" key="2">
    <source>
        <dbReference type="Pfam" id="PF06983"/>
    </source>
</evidence>
<dbReference type="InterPro" id="IPR023393">
    <property type="entry name" value="START-like_dom_sf"/>
</dbReference>
<dbReference type="SUPFAM" id="SSF55961">
    <property type="entry name" value="Bet v1-like"/>
    <property type="match status" value="1"/>
</dbReference>
<comment type="caution">
    <text evidence="4">The sequence shown here is derived from an EMBL/GenBank/DDBJ whole genome shotgun (WGS) entry which is preliminary data.</text>
</comment>
<feature type="domain" description="PhnB-like" evidence="2">
    <location>
        <begin position="180"/>
        <end position="315"/>
    </location>
</feature>
<evidence type="ECO:0000256" key="1">
    <source>
        <dbReference type="ARBA" id="ARBA00006817"/>
    </source>
</evidence>
<dbReference type="InterPro" id="IPR028973">
    <property type="entry name" value="PhnB-like"/>
</dbReference>
<dbReference type="InterPro" id="IPR013538">
    <property type="entry name" value="ASHA1/2-like_C"/>
</dbReference>
<dbReference type="Pfam" id="PF08327">
    <property type="entry name" value="AHSA1"/>
    <property type="match status" value="1"/>
</dbReference>
<comment type="similarity">
    <text evidence="1">Belongs to the AHA1 family.</text>
</comment>